<dbReference type="KEGG" id="vcq:EN18_04215"/>
<evidence type="ECO:0000256" key="7">
    <source>
        <dbReference type="HAMAP-Rule" id="MF_00570"/>
    </source>
</evidence>
<evidence type="ECO:0000256" key="1">
    <source>
        <dbReference type="ARBA" id="ARBA00004952"/>
    </source>
</evidence>
<comment type="pathway">
    <text evidence="1 7 8">Cofactor biosynthesis; NAD(+) biosynthesis; nicotinate D-ribonucleotide from nicotinate: step 1/1.</text>
</comment>
<evidence type="ECO:0000313" key="12">
    <source>
        <dbReference type="EMBL" id="MBS7672035.1"/>
    </source>
</evidence>
<reference evidence="13 15" key="2">
    <citation type="submission" date="2018-09" db="EMBL/GenBank/DDBJ databases">
        <title>Genomic epidemiology reveals two lineages of Vibrio cholerae that can cause global cholera epidemics despite absence of cholera toxin gene.</title>
        <authorList>
            <person name="Wang H."/>
            <person name="Zen W."/>
            <person name="Yu H."/>
            <person name="Zhang W."/>
            <person name="Pan J."/>
            <person name="Yang C."/>
            <person name="Cui Y."/>
        </authorList>
    </citation>
    <scope>NUCLEOTIDE SEQUENCE [LARGE SCALE GENOMIC DNA]</scope>
    <source>
        <strain evidence="13 15">00-1_S85</strain>
    </source>
</reference>
<feature type="modified residue" description="Phosphohistidine; by autocatalysis" evidence="7">
    <location>
        <position position="230"/>
    </location>
</feature>
<comment type="function">
    <text evidence="7 8">Catalyzes the synthesis of beta-nicotinate D-ribonucleotide from nicotinate and 5-phospho-D-ribose 1-phosphate at the expense of ATP.</text>
</comment>
<dbReference type="Pfam" id="PF17767">
    <property type="entry name" value="NAPRTase_N"/>
    <property type="match status" value="1"/>
</dbReference>
<dbReference type="Proteomes" id="UP001196338">
    <property type="component" value="Unassembled WGS sequence"/>
</dbReference>
<reference evidence="11 14" key="1">
    <citation type="submission" date="2015-07" db="EMBL/GenBank/DDBJ databases">
        <authorList>
            <consortium name="Pathogen Informatics"/>
        </authorList>
    </citation>
    <scope>NUCLEOTIDE SEQUENCE [LARGE SCALE GENOMIC DNA]</scope>
    <source>
        <strain evidence="11 14">A316</strain>
    </source>
</reference>
<sequence length="435" mass="50078">MNPRLFSPHIIRSLLDLDAYKINMMQAIHHFYPDVSVRYELIVRSEEDASGLLDAIRQEIAHLGTLRFSDADIHYLTQHAPHLKATFLQSLRYFHFVPQEQVEMGIVKQGGKQQLRISIRGSWRDTILYETLVMAIVSEVRSRQRWAEVPADLPLKVLKTKLDQLKAEIERRGINNFSLTEMGTRRRFSSQVQRDVLACLKQEIPQWVLGTSNYHFAREFDLKPIGTIAHEWFMGHQALVNERDSQQVALERWLTAFDGMLAIAPTDTLTIDAFLNDFNRHLANAYDGVRHDSGCPFRWGDKMIAHYQQLGIDPTTKLFIFSDGLDFDQALELCEYFAGRVKISFGIGTFLTNDLANWRNAAGVEYRPLSIVIKLAECQGRPVAKISDQPEKAMCEDPIFLANLKRRFNIELDVDALIQELRHQKRSPRHYISAA</sequence>
<keyword evidence="4 7" id="KW-0597">Phosphoprotein</keyword>
<evidence type="ECO:0000259" key="10">
    <source>
        <dbReference type="Pfam" id="PF17767"/>
    </source>
</evidence>
<keyword evidence="6 7" id="KW-0662">Pyridine nucleotide biosynthesis</keyword>
<dbReference type="Proteomes" id="UP000471242">
    <property type="component" value="Unassembled WGS sequence"/>
</dbReference>
<dbReference type="PANTHER" id="PTHR11098:SF1">
    <property type="entry name" value="NICOTINATE PHOSPHORIBOSYLTRANSFERASE"/>
    <property type="match status" value="1"/>
</dbReference>
<evidence type="ECO:0000256" key="5">
    <source>
        <dbReference type="ARBA" id="ARBA00022598"/>
    </source>
</evidence>
<dbReference type="EMBL" id="QZRB01000016">
    <property type="protein sequence ID" value="MVD24044.1"/>
    <property type="molecule type" value="Genomic_DNA"/>
</dbReference>
<dbReference type="InterPro" id="IPR006406">
    <property type="entry name" value="Nic_PRibTrfase"/>
</dbReference>
<comment type="similarity">
    <text evidence="2 7 8">Belongs to the NAPRTase family.</text>
</comment>
<evidence type="ECO:0000256" key="4">
    <source>
        <dbReference type="ARBA" id="ARBA00022553"/>
    </source>
</evidence>
<dbReference type="AlphaFoldDB" id="A0A0H7FTP5"/>
<dbReference type="NCBIfam" id="TIGR01514">
    <property type="entry name" value="NAPRTase"/>
    <property type="match status" value="1"/>
</dbReference>
<evidence type="ECO:0000313" key="11">
    <source>
        <dbReference type="EMBL" id="CSC05219.1"/>
    </source>
</evidence>
<dbReference type="PIRSF" id="PIRSF000484">
    <property type="entry name" value="NAPRT"/>
    <property type="match status" value="1"/>
</dbReference>
<evidence type="ECO:0000313" key="13">
    <source>
        <dbReference type="EMBL" id="MVD24044.1"/>
    </source>
</evidence>
<dbReference type="InterPro" id="IPR041525">
    <property type="entry name" value="N/Namide_PRibTrfase"/>
</dbReference>
<dbReference type="NCBIfam" id="NF003704">
    <property type="entry name" value="PRK05321.1"/>
    <property type="match status" value="1"/>
</dbReference>
<keyword evidence="13" id="KW-0328">Glycosyltransferase</keyword>
<reference evidence="12" key="3">
    <citation type="submission" date="2021-05" db="EMBL/GenBank/DDBJ databases">
        <authorList>
            <person name="Stine C."/>
        </authorList>
    </citation>
    <scope>NUCLEOTIDE SEQUENCE</scope>
    <source>
        <strain evidence="12">TDS0091212</strain>
    </source>
</reference>
<dbReference type="GO" id="GO:0034355">
    <property type="term" value="P:NAD+ biosynthetic process via the salvage pathway"/>
    <property type="evidence" value="ECO:0007669"/>
    <property type="project" value="TreeGrafter"/>
</dbReference>
<reference evidence="12" key="4">
    <citation type="submission" date="2023-08" db="EMBL/GenBank/DDBJ databases">
        <title>Vibrio cholerae Outbreaks in Tanzania Exemplify Founder Flush: Simultaneous Increases in Population Size and Genetic Diversity.</title>
        <authorList>
            <person name="Debes A.K."/>
            <person name="Mohammed A."/>
            <person name="Maseke I."/>
            <person name="Almeida M."/>
            <person name="Li S."/>
            <person name="Matimba H."/>
            <person name="Joachim A."/>
            <person name="Mizinduko M."/>
            <person name="Nyanga S."/>
            <person name="Kelly M."/>
            <person name="Kachwamba Y."/>
            <person name="Schaffer A.M."/>
            <person name="Nyanga A.S."/>
            <person name="Mghamba J."/>
            <person name="Mosha F.S."/>
            <person name="Sack D.A."/>
            <person name="Stine O.C."/>
        </authorList>
    </citation>
    <scope>NUCLEOTIDE SEQUENCE</scope>
    <source>
        <strain evidence="12">TDS0091212</strain>
    </source>
</reference>
<keyword evidence="5 7" id="KW-0436">Ligase</keyword>
<name>A0A0H7FTP5_VIBCL</name>
<dbReference type="SMR" id="A0A0H7FTP5"/>
<keyword evidence="13" id="KW-0808">Transferase</keyword>
<protein>
    <recommendedName>
        <fullName evidence="3 7">Nicotinate phosphoribosyltransferase</fullName>
        <shortName evidence="7">NAPRTase</shortName>
        <ecNumber evidence="3 7">6.3.4.21</ecNumber>
    </recommendedName>
</protein>
<evidence type="ECO:0000256" key="6">
    <source>
        <dbReference type="ARBA" id="ARBA00022642"/>
    </source>
</evidence>
<dbReference type="Gene3D" id="3.20.140.10">
    <property type="entry name" value="nicotinate phosphoribosyltransferase"/>
    <property type="match status" value="1"/>
</dbReference>
<dbReference type="OMA" id="IEHCLEY"/>
<dbReference type="GO" id="GO:0005829">
    <property type="term" value="C:cytosol"/>
    <property type="evidence" value="ECO:0007669"/>
    <property type="project" value="TreeGrafter"/>
</dbReference>
<dbReference type="SUPFAM" id="SSF51690">
    <property type="entry name" value="Nicotinate/Quinolinate PRTase C-terminal domain-like"/>
    <property type="match status" value="1"/>
</dbReference>
<dbReference type="Pfam" id="PF04095">
    <property type="entry name" value="NAPRTase"/>
    <property type="match status" value="1"/>
</dbReference>
<organism evidence="13 15">
    <name type="scientific">Vibrio cholerae</name>
    <dbReference type="NCBI Taxonomy" id="666"/>
    <lineage>
        <taxon>Bacteria</taxon>
        <taxon>Pseudomonadati</taxon>
        <taxon>Pseudomonadota</taxon>
        <taxon>Gammaproteobacteria</taxon>
        <taxon>Vibrionales</taxon>
        <taxon>Vibrionaceae</taxon>
        <taxon>Vibrio</taxon>
    </lineage>
</organism>
<dbReference type="CDD" id="cd01401">
    <property type="entry name" value="PncB_like"/>
    <property type="match status" value="1"/>
</dbReference>
<dbReference type="InterPro" id="IPR036068">
    <property type="entry name" value="Nicotinate_pribotase-like_C"/>
</dbReference>
<proteinExistence type="inferred from homology"/>
<dbReference type="InterPro" id="IPR040727">
    <property type="entry name" value="NAPRTase_N"/>
</dbReference>
<dbReference type="EC" id="6.3.4.21" evidence="3 7"/>
<comment type="catalytic activity">
    <reaction evidence="7 8">
        <text>5-phospho-alpha-D-ribose 1-diphosphate + nicotinate + ATP + H2O = nicotinate beta-D-ribonucleotide + ADP + phosphate + diphosphate</text>
        <dbReference type="Rhea" id="RHEA:36163"/>
        <dbReference type="ChEBI" id="CHEBI:15377"/>
        <dbReference type="ChEBI" id="CHEBI:30616"/>
        <dbReference type="ChEBI" id="CHEBI:32544"/>
        <dbReference type="ChEBI" id="CHEBI:33019"/>
        <dbReference type="ChEBI" id="CHEBI:43474"/>
        <dbReference type="ChEBI" id="CHEBI:57502"/>
        <dbReference type="ChEBI" id="CHEBI:58017"/>
        <dbReference type="ChEBI" id="CHEBI:456216"/>
        <dbReference type="EC" id="6.3.4.21"/>
    </reaction>
</comment>
<dbReference type="PANTHER" id="PTHR11098">
    <property type="entry name" value="NICOTINATE PHOSPHORIBOSYLTRANSFERASE"/>
    <property type="match status" value="1"/>
</dbReference>
<evidence type="ECO:0000313" key="15">
    <source>
        <dbReference type="Proteomes" id="UP000471242"/>
    </source>
</evidence>
<evidence type="ECO:0000256" key="3">
    <source>
        <dbReference type="ARBA" id="ARBA00013236"/>
    </source>
</evidence>
<feature type="domain" description="Nicotinate/nicotinamide phosphoribosyltransferase" evidence="9">
    <location>
        <begin position="177"/>
        <end position="411"/>
    </location>
</feature>
<evidence type="ECO:0000256" key="8">
    <source>
        <dbReference type="RuleBase" id="RU003838"/>
    </source>
</evidence>
<dbReference type="RefSeq" id="WP_001069589.1">
    <property type="nucleotide sequence ID" value="NZ_AP018677.1"/>
</dbReference>
<dbReference type="GO" id="GO:0004516">
    <property type="term" value="F:nicotinate phosphoribosyltransferase activity"/>
    <property type="evidence" value="ECO:0007669"/>
    <property type="project" value="UniProtKB-UniRule"/>
</dbReference>
<gene>
    <name evidence="7 13" type="primary">pncB</name>
    <name evidence="11" type="synonym">pncB2</name>
    <name evidence="13" type="ORF">D6U24_11810</name>
    <name evidence="11" type="ORF">ERS013200_00415</name>
    <name evidence="12" type="ORF">KIN13_01055</name>
</gene>
<dbReference type="GO" id="GO:0016757">
    <property type="term" value="F:glycosyltransferase activity"/>
    <property type="evidence" value="ECO:0007669"/>
    <property type="project" value="UniProtKB-KW"/>
</dbReference>
<dbReference type="UniPathway" id="UPA00253">
    <property type="reaction ID" value="UER00457"/>
</dbReference>
<comment type="PTM">
    <text evidence="7 8">Transiently phosphorylated on a His residue during the reaction cycle. Phosphorylation strongly increases the affinity for substrates and increases the rate of nicotinate D-ribonucleotide production. Dephosphorylation regenerates the low-affinity form of the enzyme, leading to product release.</text>
</comment>
<dbReference type="EMBL" id="CWQY01000002">
    <property type="protein sequence ID" value="CSC05219.1"/>
    <property type="molecule type" value="Genomic_DNA"/>
</dbReference>
<dbReference type="SUPFAM" id="SSF54675">
    <property type="entry name" value="Nicotinate/Quinolinate PRTase N-terminal domain-like"/>
    <property type="match status" value="1"/>
</dbReference>
<feature type="domain" description="Nicotinate phosphoribosyltransferase N-terminal" evidence="10">
    <location>
        <begin position="15"/>
        <end position="138"/>
    </location>
</feature>
<accession>A0A0H7FTP5</accession>
<evidence type="ECO:0000259" key="9">
    <source>
        <dbReference type="Pfam" id="PF04095"/>
    </source>
</evidence>
<dbReference type="HAMAP" id="MF_00570">
    <property type="entry name" value="NAPRTase"/>
    <property type="match status" value="1"/>
</dbReference>
<evidence type="ECO:0000256" key="2">
    <source>
        <dbReference type="ARBA" id="ARBA00010897"/>
    </source>
</evidence>
<evidence type="ECO:0000313" key="14">
    <source>
        <dbReference type="Proteomes" id="UP000041770"/>
    </source>
</evidence>
<dbReference type="InterPro" id="IPR007229">
    <property type="entry name" value="Nic_PRibTrfase-Fam"/>
</dbReference>
<dbReference type="Proteomes" id="UP000041770">
    <property type="component" value="Unassembled WGS sequence"/>
</dbReference>
<dbReference type="EMBL" id="JAHBND010000050">
    <property type="protein sequence ID" value="MBS7672035.1"/>
    <property type="molecule type" value="Genomic_DNA"/>
</dbReference>